<evidence type="ECO:0000313" key="1">
    <source>
        <dbReference type="EMBL" id="RSL58317.1"/>
    </source>
</evidence>
<evidence type="ECO:0000313" key="2">
    <source>
        <dbReference type="Proteomes" id="UP000287972"/>
    </source>
</evidence>
<protein>
    <submittedName>
        <fullName evidence="1">Uncharacterized protein</fullName>
    </submittedName>
</protein>
<sequence length="170" mass="19282">MSTSANLRDLDPLDHPILFTLHQAFNDEDEYALLRLFVRGRVPGHEKDIAKVDPEALSYDQDGPYCDLYQAKTRIGDQLKQFYVCVLQHANVICTTPYASSSKPWKRFKAGDTLRPTAMARDENQLQPTVMTLMDKQDGNMLNQFAPDAQTSVLEHFKRTGQACFVLNEG</sequence>
<name>A0A428PZ18_9HYPO</name>
<comment type="caution">
    <text evidence="1">The sequence shown here is derived from an EMBL/GenBank/DDBJ whole genome shotgun (WGS) entry which is preliminary data.</text>
</comment>
<keyword evidence="2" id="KW-1185">Reference proteome</keyword>
<reference evidence="1 2" key="1">
    <citation type="submission" date="2017-06" db="EMBL/GenBank/DDBJ databases">
        <title>Comparative genomic analysis of Ambrosia Fusariam Clade fungi.</title>
        <authorList>
            <person name="Stajich J.E."/>
            <person name="Carrillo J."/>
            <person name="Kijimoto T."/>
            <person name="Eskalen A."/>
            <person name="O'Donnell K."/>
            <person name="Kasson M."/>
        </authorList>
    </citation>
    <scope>NUCLEOTIDE SEQUENCE [LARGE SCALE GENOMIC DNA]</scope>
    <source>
        <strain evidence="1 2">NRRL62606</strain>
    </source>
</reference>
<accession>A0A428PZ18</accession>
<gene>
    <name evidence="1" type="ORF">CEP51_014102</name>
</gene>
<organism evidence="1 2">
    <name type="scientific">Fusarium floridanum</name>
    <dbReference type="NCBI Taxonomy" id="1325733"/>
    <lineage>
        <taxon>Eukaryota</taxon>
        <taxon>Fungi</taxon>
        <taxon>Dikarya</taxon>
        <taxon>Ascomycota</taxon>
        <taxon>Pezizomycotina</taxon>
        <taxon>Sordariomycetes</taxon>
        <taxon>Hypocreomycetidae</taxon>
        <taxon>Hypocreales</taxon>
        <taxon>Nectriaceae</taxon>
        <taxon>Fusarium</taxon>
        <taxon>Fusarium solani species complex</taxon>
    </lineage>
</organism>
<dbReference type="EMBL" id="NKCL01000631">
    <property type="protein sequence ID" value="RSL58317.1"/>
    <property type="molecule type" value="Genomic_DNA"/>
</dbReference>
<dbReference type="AlphaFoldDB" id="A0A428PZ18"/>
<proteinExistence type="predicted"/>
<dbReference type="Proteomes" id="UP000287972">
    <property type="component" value="Unassembled WGS sequence"/>
</dbReference>